<dbReference type="OrthoDB" id="301266at2157"/>
<feature type="transmembrane region" description="Helical" evidence="1">
    <location>
        <begin position="82"/>
        <end position="103"/>
    </location>
</feature>
<dbReference type="Proteomes" id="UP000011650">
    <property type="component" value="Unassembled WGS sequence"/>
</dbReference>
<feature type="transmembrane region" description="Helical" evidence="1">
    <location>
        <begin position="166"/>
        <end position="188"/>
    </location>
</feature>
<keyword evidence="1" id="KW-0472">Membrane</keyword>
<comment type="caution">
    <text evidence="2">The sequence shown here is derived from an EMBL/GenBank/DDBJ whole genome shotgun (WGS) entry which is preliminary data.</text>
</comment>
<evidence type="ECO:0000256" key="1">
    <source>
        <dbReference type="SAM" id="Phobius"/>
    </source>
</evidence>
<accession>M0NQ06</accession>
<gene>
    <name evidence="2" type="ORF">C469_12403</name>
</gene>
<evidence type="ECO:0000313" key="2">
    <source>
        <dbReference type="EMBL" id="EMA58735.1"/>
    </source>
</evidence>
<protein>
    <submittedName>
        <fullName evidence="2">Uncharacterized protein</fullName>
    </submittedName>
</protein>
<dbReference type="EMBL" id="AOJG01000033">
    <property type="protein sequence ID" value="EMA58735.1"/>
    <property type="molecule type" value="Genomic_DNA"/>
</dbReference>
<evidence type="ECO:0000313" key="3">
    <source>
        <dbReference type="Proteomes" id="UP000011650"/>
    </source>
</evidence>
<keyword evidence="1" id="KW-0812">Transmembrane</keyword>
<keyword evidence="3" id="KW-1185">Reference proteome</keyword>
<dbReference type="AlphaFoldDB" id="M0NQ06"/>
<name>M0NQ06_9EURY</name>
<dbReference type="STRING" id="1227482.C469_12403"/>
<sequence>MRGDISVFRPVEAYAEAGSSRTHGVVAVISFCVFVGTIVFGFVPVTREIETSGYSTADLQEATTRTDVNTILQAFEPVMDSVVLLSVLDYLFIVAGFFLFFSLHSLVMKRLWFADRLVLIPKAGMVLTVCSRLLDSLENLWVILIYSTPDSYPTALISLMNTTQSAKWLVVSVEYSTLGLAIVLVLLVRFTSLFDGKPSQNESDAGDRP</sequence>
<dbReference type="PATRIC" id="fig|1227482.3.peg.2506"/>
<feature type="transmembrane region" description="Helical" evidence="1">
    <location>
        <begin position="25"/>
        <end position="45"/>
    </location>
</feature>
<reference evidence="2 3" key="1">
    <citation type="journal article" date="2014" name="PLoS Genet.">
        <title>Phylogenetically driven sequencing of extremely halophilic archaea reveals strategies for static and dynamic osmo-response.</title>
        <authorList>
            <person name="Becker E.A."/>
            <person name="Seitzer P.M."/>
            <person name="Tritt A."/>
            <person name="Larsen D."/>
            <person name="Krusor M."/>
            <person name="Yao A.I."/>
            <person name="Wu D."/>
            <person name="Madern D."/>
            <person name="Eisen J.A."/>
            <person name="Darling A.E."/>
            <person name="Facciotti M.T."/>
        </authorList>
    </citation>
    <scope>NUCLEOTIDE SEQUENCE [LARGE SCALE GENOMIC DNA]</scope>
    <source>
        <strain evidence="2 3">DSM 21995</strain>
    </source>
</reference>
<keyword evidence="1" id="KW-1133">Transmembrane helix</keyword>
<organism evidence="2 3">
    <name type="scientific">Halorubrum lipolyticum DSM 21995</name>
    <dbReference type="NCBI Taxonomy" id="1227482"/>
    <lineage>
        <taxon>Archaea</taxon>
        <taxon>Methanobacteriati</taxon>
        <taxon>Methanobacteriota</taxon>
        <taxon>Stenosarchaea group</taxon>
        <taxon>Halobacteria</taxon>
        <taxon>Halobacteriales</taxon>
        <taxon>Haloferacaceae</taxon>
        <taxon>Halorubrum</taxon>
    </lineage>
</organism>
<proteinExistence type="predicted"/>